<evidence type="ECO:0000313" key="2">
    <source>
        <dbReference type="EMBL" id="AOO13466.1"/>
    </source>
</evidence>
<dbReference type="Proteomes" id="UP000225808">
    <property type="component" value="Segment"/>
</dbReference>
<dbReference type="Proteomes" id="UP000224953">
    <property type="component" value="Genome"/>
</dbReference>
<dbReference type="EMBL" id="KX349300">
    <property type="protein sequence ID" value="AOO13682.1"/>
    <property type="molecule type" value="Genomic_DNA"/>
</dbReference>
<dbReference type="Proteomes" id="UP000223288">
    <property type="component" value="Segment"/>
</dbReference>
<dbReference type="EMBL" id="KX349299">
    <property type="protein sequence ID" value="AOO13466.1"/>
    <property type="molecule type" value="Genomic_DNA"/>
</dbReference>
<dbReference type="EMBL" id="KX349298">
    <property type="protein sequence ID" value="AOO13250.1"/>
    <property type="molecule type" value="Genomic_DNA"/>
</dbReference>
<dbReference type="Proteomes" id="UP000223576">
    <property type="component" value="Segment"/>
</dbReference>
<dbReference type="EMBL" id="KX349304">
    <property type="protein sequence ID" value="AOO14550.1"/>
    <property type="molecule type" value="Genomic_DNA"/>
</dbReference>
<dbReference type="EMBL" id="KX349302">
    <property type="protein sequence ID" value="AOO14114.1"/>
    <property type="molecule type" value="Genomic_DNA"/>
</dbReference>
<evidence type="ECO:0000313" key="8">
    <source>
        <dbReference type="EMBL" id="AOO14766.1"/>
    </source>
</evidence>
<dbReference type="EMBL" id="KX349303">
    <property type="protein sequence ID" value="AOO14333.1"/>
    <property type="molecule type" value="Genomic_DNA"/>
</dbReference>
<name>A0A1D7SM88_9CAUD</name>
<dbReference type="Proteomes" id="UP000224257">
    <property type="component" value="Segment"/>
</dbReference>
<evidence type="ECO:0000313" key="10">
    <source>
        <dbReference type="Proteomes" id="UP000223576"/>
    </source>
</evidence>
<protein>
    <submittedName>
        <fullName evidence="8">Uncharacterized protein</fullName>
    </submittedName>
</protein>
<dbReference type="EMBL" id="KX349301">
    <property type="protein sequence ID" value="AOO13898.1"/>
    <property type="molecule type" value="Genomic_DNA"/>
</dbReference>
<evidence type="ECO:0000313" key="9">
    <source>
        <dbReference type="Proteomes" id="UP000223288"/>
    </source>
</evidence>
<accession>A0A1D7SM88</accession>
<dbReference type="Gene3D" id="3.30.40.220">
    <property type="match status" value="1"/>
</dbReference>
<evidence type="ECO:0000313" key="7">
    <source>
        <dbReference type="EMBL" id="AOO14550.1"/>
    </source>
</evidence>
<dbReference type="EMBL" id="KX349305">
    <property type="protein sequence ID" value="AOO14766.1"/>
    <property type="molecule type" value="Genomic_DNA"/>
</dbReference>
<evidence type="ECO:0000313" key="4">
    <source>
        <dbReference type="EMBL" id="AOO13898.1"/>
    </source>
</evidence>
<sequence length="129" mass="15459">MMNDKKIMNLKTAKKLMSNVSYSQSRNRVNNRPVKEIFLDENLLIQKFDEQNGKCYWSGLPLKEEYNYIKHHPLAISVERLDNQLGYTYENTVLTRRLYNLGRMAFPENEFRKVLKEMNTEIMMECELK</sequence>
<evidence type="ECO:0000313" key="6">
    <source>
        <dbReference type="EMBL" id="AOO14333.1"/>
    </source>
</evidence>
<evidence type="ECO:0000313" key="1">
    <source>
        <dbReference type="EMBL" id="AOO13250.1"/>
    </source>
</evidence>
<proteinExistence type="predicted"/>
<reference evidence="9 10" key="1">
    <citation type="journal article" date="2016" name="Environ. Microbiol.">
        <title>Genomic diversification of marine cyanophages into stable ecotypes.</title>
        <authorList>
            <person name="Marston M.F."/>
            <person name="Martiny J.B."/>
        </authorList>
    </citation>
    <scope>NUCLEOTIDE SEQUENCE [LARGE SCALE GENOMIC DNA]</scope>
    <source>
        <strain evidence="1">LIS_02_1110</strain>
        <strain evidence="2">LIS_22_0610</strain>
        <strain evidence="3">Np_11_1211</strain>
        <strain evidence="4">Np_45_0711</strain>
        <strain evidence="5">RW_03_0110</strain>
        <strain evidence="6">Sn_11_0110</strain>
        <strain evidence="7">Sn_18_0910</strain>
        <strain evidence="8">Sn_23_0910</strain>
    </source>
</reference>
<evidence type="ECO:0000313" key="5">
    <source>
        <dbReference type="EMBL" id="AOO14114.1"/>
    </source>
</evidence>
<dbReference type="Proteomes" id="UP000223711">
    <property type="component" value="Segment"/>
</dbReference>
<evidence type="ECO:0000313" key="3">
    <source>
        <dbReference type="EMBL" id="AOO13682.1"/>
    </source>
</evidence>
<gene>
    <name evidence="1" type="ORF">LIS021110_136</name>
    <name evidence="2" type="ORF">LIS110610_136</name>
    <name evidence="3" type="ORF">Np111211_136</name>
    <name evidence="4" type="ORF">Np450711_136</name>
    <name evidence="5" type="ORF">RW030110_136</name>
    <name evidence="6" type="ORF">Sn110110_139</name>
    <name evidence="7" type="ORF">Sn180910_136</name>
    <name evidence="8" type="ORF">Sn230910_136</name>
</gene>
<organism evidence="8 9">
    <name type="scientific">Cyanophage S-RIM14</name>
    <dbReference type="NCBI Taxonomy" id="1278423"/>
    <lineage>
        <taxon>Viruses</taxon>
        <taxon>Duplodnaviria</taxon>
        <taxon>Heunggongvirae</taxon>
        <taxon>Uroviricota</taxon>
        <taxon>Caudoviricetes</taxon>
        <taxon>Pantevenvirales</taxon>
        <taxon>Kyanoviridae</taxon>
        <taxon>Ahtivirus</taxon>
        <taxon>Ahtivirus sagseatwo</taxon>
    </lineage>
</organism>
<dbReference type="Proteomes" id="UP000223981">
    <property type="component" value="Segment"/>
</dbReference>
<dbReference type="Proteomes" id="UP000226173">
    <property type="component" value="Segment"/>
</dbReference>